<dbReference type="InterPro" id="IPR029028">
    <property type="entry name" value="Alpha/beta_knot_MTases"/>
</dbReference>
<keyword evidence="5" id="KW-1185">Reference proteome</keyword>
<dbReference type="OrthoDB" id="270651at2759"/>
<gene>
    <name evidence="4" type="ORF">TRSC58_05944</name>
</gene>
<dbReference type="AlphaFoldDB" id="A0A061IUP5"/>
<dbReference type="InterPro" id="IPR051259">
    <property type="entry name" value="rRNA_Methyltransferase"/>
</dbReference>
<organism evidence="4 5">
    <name type="scientific">Trypanosoma rangeli SC58</name>
    <dbReference type="NCBI Taxonomy" id="429131"/>
    <lineage>
        <taxon>Eukaryota</taxon>
        <taxon>Discoba</taxon>
        <taxon>Euglenozoa</taxon>
        <taxon>Kinetoplastea</taxon>
        <taxon>Metakinetoplastina</taxon>
        <taxon>Trypanosomatida</taxon>
        <taxon>Trypanosomatidae</taxon>
        <taxon>Trypanosoma</taxon>
        <taxon>Herpetosoma</taxon>
    </lineage>
</organism>
<dbReference type="EMBL" id="AUPL01005944">
    <property type="protein sequence ID" value="ESL06384.1"/>
    <property type="molecule type" value="Genomic_DNA"/>
</dbReference>
<dbReference type="Pfam" id="PF00588">
    <property type="entry name" value="SpoU_methylase"/>
    <property type="match status" value="1"/>
</dbReference>
<accession>A0A061IUP5</accession>
<dbReference type="PANTHER" id="PTHR43191">
    <property type="entry name" value="RRNA METHYLTRANSFERASE 3"/>
    <property type="match status" value="1"/>
</dbReference>
<dbReference type="GO" id="GO:0008173">
    <property type="term" value="F:RNA methyltransferase activity"/>
    <property type="evidence" value="ECO:0007669"/>
    <property type="project" value="InterPro"/>
</dbReference>
<evidence type="ECO:0000256" key="2">
    <source>
        <dbReference type="ARBA" id="ARBA00022679"/>
    </source>
</evidence>
<dbReference type="VEuPathDB" id="TriTrypDB:TRSC58_05944"/>
<dbReference type="GO" id="GO:0006396">
    <property type="term" value="P:RNA processing"/>
    <property type="evidence" value="ECO:0007669"/>
    <property type="project" value="InterPro"/>
</dbReference>
<sequence>MHCRSLEDREMVGSSRLSMRHVCDCCGGVAANPSLPTLAAATTTTSWAMQPTIRIQYRWQSFFGEHRETARLSRQAHSHPMAPKDPAARNIVIPDTVHAKSCSPAALPAEVLQKRAQRALLRQLQQNLVWEGTVIDDERHDLIQHFVTLRQNPKYRSSKKMMILGGKDMLRELFEDGYTPRHLLIRGTQEVPSWTKKKGVKTEIVRVDRHVAEVCAPGNDGYIGDFDIPPPPPKENLIANKQRFDRILVLDNVDEPGLLGTLLRTAAGFHYDAIITTNHCADLYDHRVLRAARGAHFQKGVPIYVLKDEDGDDVYGMLNHILKRNSMSTVCFTPVDDDVENNSTGKESTNVVSCSSAAHVGPVAREGLSDYCHRCFTNEEAKGQLLIAGPNHKRNSLQRWSKRLAGPVTRLLLDEVTQTDLLVALSVVLHALRPHGNWDYLPTSDTSDCHTATLELQTLKATVDIGADRLDMRETDLNLDEEEQVEKARLKNELMRWKRLQRGKMSDYEHWMEAETQRVREMAANERRRQVMPWARLYWRHQKGAAGLPPSVPNIIDEYRMPLDRDALREEQEVSTSYVRPENYDR</sequence>
<evidence type="ECO:0000313" key="5">
    <source>
        <dbReference type="Proteomes" id="UP000031737"/>
    </source>
</evidence>
<dbReference type="GO" id="GO:0003723">
    <property type="term" value="F:RNA binding"/>
    <property type="evidence" value="ECO:0007669"/>
    <property type="project" value="InterPro"/>
</dbReference>
<dbReference type="Gene3D" id="3.40.1280.10">
    <property type="match status" value="1"/>
</dbReference>
<dbReference type="PANTHER" id="PTHR43191:SF9">
    <property type="entry name" value="TRNA_RRNA METHYLTRANSFERASE SPOU TYPE DOMAIN-CONTAINING PROTEIN"/>
    <property type="match status" value="1"/>
</dbReference>
<dbReference type="Proteomes" id="UP000031737">
    <property type="component" value="Unassembled WGS sequence"/>
</dbReference>
<comment type="caution">
    <text evidence="4">The sequence shown here is derived from an EMBL/GenBank/DDBJ whole genome shotgun (WGS) entry which is preliminary data.</text>
</comment>
<keyword evidence="1" id="KW-0489">Methyltransferase</keyword>
<feature type="domain" description="tRNA/rRNA methyltransferase SpoU type" evidence="3">
    <location>
        <begin position="247"/>
        <end position="298"/>
    </location>
</feature>
<evidence type="ECO:0000259" key="3">
    <source>
        <dbReference type="Pfam" id="PF00588"/>
    </source>
</evidence>
<dbReference type="InterPro" id="IPR001537">
    <property type="entry name" value="SpoU_MeTrfase"/>
</dbReference>
<dbReference type="InterPro" id="IPR029026">
    <property type="entry name" value="tRNA_m1G_MTases_N"/>
</dbReference>
<proteinExistence type="predicted"/>
<evidence type="ECO:0000256" key="1">
    <source>
        <dbReference type="ARBA" id="ARBA00022603"/>
    </source>
</evidence>
<evidence type="ECO:0000313" key="4">
    <source>
        <dbReference type="EMBL" id="ESL06384.1"/>
    </source>
</evidence>
<keyword evidence="2" id="KW-0808">Transferase</keyword>
<reference evidence="4 5" key="1">
    <citation type="submission" date="2013-07" db="EMBL/GenBank/DDBJ databases">
        <authorList>
            <person name="Stoco P.H."/>
            <person name="Wagner G."/>
            <person name="Gerber A."/>
            <person name="Zaha A."/>
            <person name="Thompson C."/>
            <person name="Bartholomeu D.C."/>
            <person name="Luckemeyer D.D."/>
            <person name="Bahia D."/>
            <person name="Loreto E."/>
            <person name="Prestes E.B."/>
            <person name="Lima F.M."/>
            <person name="Rodrigues-Luiz G."/>
            <person name="Vallejo G.A."/>
            <person name="Filho J.F."/>
            <person name="Monteiro K.M."/>
            <person name="Tyler K.M."/>
            <person name="de Almeida L.G."/>
            <person name="Ortiz M.F."/>
            <person name="Siervo M.A."/>
            <person name="de Moraes M.H."/>
            <person name="Cunha O.L."/>
            <person name="Mendonca-Neto R."/>
            <person name="Silva R."/>
            <person name="Teixeira S.M."/>
            <person name="Murta S.M."/>
            <person name="Sincero T.C."/>
            <person name="Mendes T.A."/>
            <person name="Urmenyi T.P."/>
            <person name="Silva V.G."/>
            <person name="da Rocha W.D."/>
            <person name="Andersson B."/>
            <person name="Romanha A.J."/>
            <person name="Steindel M."/>
            <person name="de Vasconcelos A.T."/>
            <person name="Grisard E.C."/>
        </authorList>
    </citation>
    <scope>NUCLEOTIDE SEQUENCE [LARGE SCALE GENOMIC DNA]</scope>
    <source>
        <strain evidence="4 5">SC58</strain>
    </source>
</reference>
<dbReference type="SUPFAM" id="SSF75217">
    <property type="entry name" value="alpha/beta knot"/>
    <property type="match status" value="1"/>
</dbReference>
<dbReference type="GO" id="GO:0032259">
    <property type="term" value="P:methylation"/>
    <property type="evidence" value="ECO:0007669"/>
    <property type="project" value="UniProtKB-KW"/>
</dbReference>
<name>A0A061IUP5_TRYRA</name>
<protein>
    <recommendedName>
        <fullName evidence="3">tRNA/rRNA methyltransferase SpoU type domain-containing protein</fullName>
    </recommendedName>
</protein>